<comment type="caution">
    <text evidence="3">The sequence shown here is derived from an EMBL/GenBank/DDBJ whole genome shotgun (WGS) entry which is preliminary data.</text>
</comment>
<evidence type="ECO:0000256" key="1">
    <source>
        <dbReference type="SAM" id="MobiDB-lite"/>
    </source>
</evidence>
<evidence type="ECO:0000313" key="3">
    <source>
        <dbReference type="EMBL" id="KAJ3446219.1"/>
    </source>
</evidence>
<reference evidence="3" key="1">
    <citation type="submission" date="2022-08" db="EMBL/GenBank/DDBJ databases">
        <title>Novel sulphate-reducing endosymbionts in the free-living metamonad Anaeramoeba.</title>
        <authorList>
            <person name="Jerlstrom-Hultqvist J."/>
            <person name="Cepicka I."/>
            <person name="Gallot-Lavallee L."/>
            <person name="Salas-Leiva D."/>
            <person name="Curtis B.A."/>
            <person name="Zahonova K."/>
            <person name="Pipaliya S."/>
            <person name="Dacks J."/>
            <person name="Roger A.J."/>
        </authorList>
    </citation>
    <scope>NUCLEOTIDE SEQUENCE</scope>
    <source>
        <strain evidence="3">Busselton2</strain>
    </source>
</reference>
<gene>
    <name evidence="3" type="ORF">M0812_08756</name>
</gene>
<feature type="compositionally biased region" description="Low complexity" evidence="1">
    <location>
        <begin position="842"/>
        <end position="856"/>
    </location>
</feature>
<feature type="compositionally biased region" description="Basic and acidic residues" evidence="1">
    <location>
        <begin position="880"/>
        <end position="893"/>
    </location>
</feature>
<organism evidence="3 4">
    <name type="scientific">Anaeramoeba flamelloides</name>
    <dbReference type="NCBI Taxonomy" id="1746091"/>
    <lineage>
        <taxon>Eukaryota</taxon>
        <taxon>Metamonada</taxon>
        <taxon>Anaeramoebidae</taxon>
        <taxon>Anaeramoeba</taxon>
    </lineage>
</organism>
<protein>
    <submittedName>
        <fullName evidence="3">Gamma-secretase-activating protein</fullName>
    </submittedName>
</protein>
<dbReference type="AlphaFoldDB" id="A0AAV7ZWA6"/>
<feature type="compositionally biased region" description="Acidic residues" evidence="1">
    <location>
        <begin position="857"/>
        <end position="873"/>
    </location>
</feature>
<feature type="compositionally biased region" description="Low complexity" evidence="1">
    <location>
        <begin position="653"/>
        <end position="663"/>
    </location>
</feature>
<name>A0AAV7ZWA6_9EUKA</name>
<proteinExistence type="predicted"/>
<dbReference type="InterPro" id="IPR028010">
    <property type="entry name" value="GSAP_C_dom"/>
</dbReference>
<dbReference type="Pfam" id="PF14959">
    <property type="entry name" value="GSAP-16"/>
    <property type="match status" value="1"/>
</dbReference>
<accession>A0AAV7ZWA6</accession>
<feature type="region of interest" description="Disordered" evidence="1">
    <location>
        <begin position="653"/>
        <end position="686"/>
    </location>
</feature>
<evidence type="ECO:0000313" key="4">
    <source>
        <dbReference type="Proteomes" id="UP001146793"/>
    </source>
</evidence>
<sequence length="1204" mass="144540">MDQLFEFNSKFSLLNKNETNYKILGYTSSKLLYSFDFQKEDVLSKRIKIFSNDQLIRANVVNTRTIYETQIQDNLTHASISPDENFLLVTQKVLNQNKTIYLTKLVKLDPFTYLDHKFQRSVQFFTHCEFLPNNSKKTNIYSVLLIKDFSSIKIISFEINNNNNNNNINNNNNNHNNNQNQYNIKKIKEKIINNNFIWYQFSFSFKNLYVMKTPDKNGRSVFIHYKYNNKNNNYKVVKLYLISYKKSGKFYLPNQQENQIDSYQIKKEIIKQKKYIHDNYPLNRSINMDNNFQIIEDCNGILFFCKQQKYTYLIDKPNIMVTIYNFRKKEEFKYEISLKGYPKDFQNQCEVYFGIVKRLFLIYIPNCHVTLLDTLDFHNSSDSFSFHDSSITTLKVINHDLQRINVNDHVKMKEIKKLKKKKKKKSTEEIQFQKLVPFNQTLFFNPLCLGCGKIKMNIQFFESYLDNNHQIITEKQLIQFVHLFLIHLKKNKNIFSFDEFLKMMCQMFPNKLTKEVFKEIFICKIYSKFIKLNEKYHLRNIILSTTMPTYQYFINQKMKKNGSTNSMNDTYDADFYKNLNKQKKQKIIIDNLDLVFIDDNIKSNKSVGLSKNYKQKKQTNITALDMLSIQINPLEITKKININNNNQNNDIFSESSSLNNLSESDNDDNSDLSSLSSDQEFDNNSSFGYDDLYYDDEEDQDKEYQDKIKLCGNKNVQTITELLYNKYNNYLDINKKKLKKKKIIQQIDQLINIQKSQIDKVFGSLIRNLFPIQNNNVMDEKNQDLYDRSLTGKQILSNHNHNKLNGWDLDDESKSNITSPKTLKIIDKDSIIQRKKNKKNDNNNNINNNNNNNFNNNDDDDDDDDNYDDDDDNNQNNIYKDNEKNNDNDNDKRNNKKANLNMNKKTININNTFNYNNRNKNKVNKKKTSKNLKTRKKIDFRQFLNESGYYKEFLERLKYISHTKAKKPPCYKVDIFERTLQSFYDNYISKYKYDKFFLKDKHLGNTKFRVSNYLEKVNEKKKIKHKFPILENFYQALEEQHLPYPKDFHYIFLRLGYHFLPKQIFLRYIDSHIFQLDVNFVNKISFSNHYNKYTNDIHFHNHLKFMLKKRRQVKQTLEIDLEKTKFLFEYYISFFFNYFKATNTLQKQFDLEKATYKLSNNFFPYYDCYTQIEDLYSLDTHYSVIHFLLNNLIFYFPINQQDND</sequence>
<evidence type="ECO:0000259" key="2">
    <source>
        <dbReference type="Pfam" id="PF14959"/>
    </source>
</evidence>
<dbReference type="EMBL" id="JANTQA010000021">
    <property type="protein sequence ID" value="KAJ3446219.1"/>
    <property type="molecule type" value="Genomic_DNA"/>
</dbReference>
<feature type="region of interest" description="Disordered" evidence="1">
    <location>
        <begin position="834"/>
        <end position="903"/>
    </location>
</feature>
<dbReference type="Proteomes" id="UP001146793">
    <property type="component" value="Unassembled WGS sequence"/>
</dbReference>
<feature type="domain" description="Gamma-secretase-activating protein C-terminal" evidence="2">
    <location>
        <begin position="1013"/>
        <end position="1084"/>
    </location>
</feature>